<evidence type="ECO:0000313" key="1">
    <source>
        <dbReference type="EMBL" id="PON35259.1"/>
    </source>
</evidence>
<dbReference type="OrthoDB" id="10452500at2759"/>
<proteinExistence type="predicted"/>
<dbReference type="EMBL" id="JXTB01000619">
    <property type="protein sequence ID" value="PON35259.1"/>
    <property type="molecule type" value="Genomic_DNA"/>
</dbReference>
<name>A0A2P5AFE2_PARAD</name>
<comment type="caution">
    <text evidence="1">The sequence shown here is derived from an EMBL/GenBank/DDBJ whole genome shotgun (WGS) entry which is preliminary data.</text>
</comment>
<sequence length="62" mass="6683">MSKTRAAPTKNKHWLKLNVNVVVCTHNESMNGVEVVVCDDSGVVMRAMAGLTKKGSDPQVAE</sequence>
<evidence type="ECO:0000313" key="2">
    <source>
        <dbReference type="Proteomes" id="UP000237105"/>
    </source>
</evidence>
<protein>
    <submittedName>
        <fullName evidence="1">Uncharacterized protein</fullName>
    </submittedName>
</protein>
<reference evidence="2" key="1">
    <citation type="submission" date="2016-06" db="EMBL/GenBank/DDBJ databases">
        <title>Parallel loss of symbiosis genes in relatives of nitrogen-fixing non-legume Parasponia.</title>
        <authorList>
            <person name="Van Velzen R."/>
            <person name="Holmer R."/>
            <person name="Bu F."/>
            <person name="Rutten L."/>
            <person name="Van Zeijl A."/>
            <person name="Liu W."/>
            <person name="Santuari L."/>
            <person name="Cao Q."/>
            <person name="Sharma T."/>
            <person name="Shen D."/>
            <person name="Roswanjaya Y."/>
            <person name="Wardhani T."/>
            <person name="Kalhor M.S."/>
            <person name="Jansen J."/>
            <person name="Van den Hoogen J."/>
            <person name="Gungor B."/>
            <person name="Hartog M."/>
            <person name="Hontelez J."/>
            <person name="Verver J."/>
            <person name="Yang W.-C."/>
            <person name="Schijlen E."/>
            <person name="Repin R."/>
            <person name="Schilthuizen M."/>
            <person name="Schranz E."/>
            <person name="Heidstra R."/>
            <person name="Miyata K."/>
            <person name="Fedorova E."/>
            <person name="Kohlen W."/>
            <person name="Bisseling T."/>
            <person name="Smit S."/>
            <person name="Geurts R."/>
        </authorList>
    </citation>
    <scope>NUCLEOTIDE SEQUENCE [LARGE SCALE GENOMIC DNA]</scope>
    <source>
        <strain evidence="2">cv. WU1-14</strain>
    </source>
</reference>
<organism evidence="1 2">
    <name type="scientific">Parasponia andersonii</name>
    <name type="common">Sponia andersonii</name>
    <dbReference type="NCBI Taxonomy" id="3476"/>
    <lineage>
        <taxon>Eukaryota</taxon>
        <taxon>Viridiplantae</taxon>
        <taxon>Streptophyta</taxon>
        <taxon>Embryophyta</taxon>
        <taxon>Tracheophyta</taxon>
        <taxon>Spermatophyta</taxon>
        <taxon>Magnoliopsida</taxon>
        <taxon>eudicotyledons</taxon>
        <taxon>Gunneridae</taxon>
        <taxon>Pentapetalae</taxon>
        <taxon>rosids</taxon>
        <taxon>fabids</taxon>
        <taxon>Rosales</taxon>
        <taxon>Cannabaceae</taxon>
        <taxon>Parasponia</taxon>
    </lineage>
</organism>
<keyword evidence="2" id="KW-1185">Reference proteome</keyword>
<gene>
    <name evidence="1" type="ORF">PanWU01x14_337770</name>
</gene>
<dbReference type="AlphaFoldDB" id="A0A2P5AFE2"/>
<dbReference type="Proteomes" id="UP000237105">
    <property type="component" value="Unassembled WGS sequence"/>
</dbReference>
<accession>A0A2P5AFE2</accession>